<dbReference type="OrthoDB" id="3199405at2"/>
<keyword evidence="6" id="KW-1185">Reference proteome</keyword>
<dbReference type="GO" id="GO:0016787">
    <property type="term" value="F:hydrolase activity"/>
    <property type="evidence" value="ECO:0007669"/>
    <property type="project" value="UniProtKB-KW"/>
</dbReference>
<dbReference type="InterPro" id="IPR002018">
    <property type="entry name" value="CarbesteraseB"/>
</dbReference>
<dbReference type="EC" id="3.1.1.-" evidence="3"/>
<feature type="chain" id="PRO_5039763580" description="Carboxylic ester hydrolase" evidence="3">
    <location>
        <begin position="25"/>
        <end position="515"/>
    </location>
</feature>
<evidence type="ECO:0000256" key="2">
    <source>
        <dbReference type="ARBA" id="ARBA00022801"/>
    </source>
</evidence>
<keyword evidence="3" id="KW-0732">Signal</keyword>
<dbReference type="AlphaFoldDB" id="A0A1G9CXL4"/>
<reference evidence="6" key="1">
    <citation type="submission" date="2016-10" db="EMBL/GenBank/DDBJ databases">
        <authorList>
            <person name="Varghese N."/>
            <person name="Submissions S."/>
        </authorList>
    </citation>
    <scope>NUCLEOTIDE SEQUENCE [LARGE SCALE GENOMIC DNA]</scope>
    <source>
        <strain evidence="6">CGMCC 4.3147</strain>
    </source>
</reference>
<evidence type="ECO:0000259" key="4">
    <source>
        <dbReference type="Pfam" id="PF00135"/>
    </source>
</evidence>
<dbReference type="PROSITE" id="PS00122">
    <property type="entry name" value="CARBOXYLESTERASE_B_1"/>
    <property type="match status" value="1"/>
</dbReference>
<dbReference type="Gene3D" id="3.40.50.1820">
    <property type="entry name" value="alpha/beta hydrolase"/>
    <property type="match status" value="1"/>
</dbReference>
<dbReference type="InterPro" id="IPR029058">
    <property type="entry name" value="AB_hydrolase_fold"/>
</dbReference>
<feature type="signal peptide" evidence="3">
    <location>
        <begin position="1"/>
        <end position="24"/>
    </location>
</feature>
<keyword evidence="2 3" id="KW-0378">Hydrolase</keyword>
<dbReference type="RefSeq" id="WP_091042366.1">
    <property type="nucleotide sequence ID" value="NZ_FNGF01000001.1"/>
</dbReference>
<evidence type="ECO:0000313" key="6">
    <source>
        <dbReference type="Proteomes" id="UP000198662"/>
    </source>
</evidence>
<protein>
    <recommendedName>
        <fullName evidence="3">Carboxylic ester hydrolase</fullName>
        <ecNumber evidence="3">3.1.1.-</ecNumber>
    </recommendedName>
</protein>
<feature type="domain" description="Carboxylesterase type B" evidence="4">
    <location>
        <begin position="34"/>
        <end position="511"/>
    </location>
</feature>
<accession>A0A1G9CXL4</accession>
<dbReference type="EMBL" id="FNGF01000001">
    <property type="protein sequence ID" value="SDK56407.1"/>
    <property type="molecule type" value="Genomic_DNA"/>
</dbReference>
<dbReference type="InterPro" id="IPR050309">
    <property type="entry name" value="Type-B_Carboxylest/Lipase"/>
</dbReference>
<dbReference type="InterPro" id="IPR019826">
    <property type="entry name" value="Carboxylesterase_B_AS"/>
</dbReference>
<comment type="similarity">
    <text evidence="1 3">Belongs to the type-B carboxylesterase/lipase family.</text>
</comment>
<name>A0A1G9CXL4_9ACTN</name>
<organism evidence="5 6">
    <name type="scientific">Glycomyces sambucus</name>
    <dbReference type="NCBI Taxonomy" id="380244"/>
    <lineage>
        <taxon>Bacteria</taxon>
        <taxon>Bacillati</taxon>
        <taxon>Actinomycetota</taxon>
        <taxon>Actinomycetes</taxon>
        <taxon>Glycomycetales</taxon>
        <taxon>Glycomycetaceae</taxon>
        <taxon>Glycomyces</taxon>
    </lineage>
</organism>
<evidence type="ECO:0000256" key="1">
    <source>
        <dbReference type="ARBA" id="ARBA00005964"/>
    </source>
</evidence>
<dbReference type="PANTHER" id="PTHR11559">
    <property type="entry name" value="CARBOXYLESTERASE"/>
    <property type="match status" value="1"/>
</dbReference>
<sequence length="515" mass="52963">MTRTLLLRSLTVAAAGLLALTATAAPARADDPGLVQTGAGLLRGTVTDESRTFKGIPYAAPPVDDLRWRAPEPAPAWDGVRDAIASGSPCAQPSGNPQAPVAGGEDCLFLDVHVPRDATGPLPVLVFLHGGGLDTGSGATYDPAPITARGDAVVVTPNYRLGALGWLAHPALDDPAAGNFGLADQQAALAWVREEIGAFGGDPGNVTLWGQSAGGRSTCAQLAAPGAAGLFDKAIVQSAPCGNALLTVDEAERRGAAHAETLGCNGSNVEACLRDADLADLVALGTGGPVTVARRAADLPWSPVAGTEAVPLQPLTAMRRGLAADVPLLMGGTSDEMRSMVYRAYDRFGTPVTAAAYPQIVADMFGARTAGAILAKYPAADHVSPSIALATLLTDYGGQLGTCSQLPALDAAARYSRVYAYEFAEPAPPVGGFPMGANHSADLGYFFATPWGAPPQGAQAELSAAMIDHWTAFAADGDPGWPRYRDHRGYELSVADPGMTDLAAGHHCGFWNRVA</sequence>
<evidence type="ECO:0000256" key="3">
    <source>
        <dbReference type="RuleBase" id="RU361235"/>
    </source>
</evidence>
<dbReference type="SUPFAM" id="SSF53474">
    <property type="entry name" value="alpha/beta-Hydrolases"/>
    <property type="match status" value="1"/>
</dbReference>
<gene>
    <name evidence="5" type="ORF">SAMN05216298_0564</name>
</gene>
<dbReference type="Proteomes" id="UP000198662">
    <property type="component" value="Unassembled WGS sequence"/>
</dbReference>
<evidence type="ECO:0000313" key="5">
    <source>
        <dbReference type="EMBL" id="SDK56407.1"/>
    </source>
</evidence>
<dbReference type="Pfam" id="PF00135">
    <property type="entry name" value="COesterase"/>
    <property type="match status" value="1"/>
</dbReference>
<dbReference type="STRING" id="380244.SAMN05216298_0564"/>
<proteinExistence type="inferred from homology"/>